<keyword evidence="4 6" id="KW-0862">Zinc</keyword>
<comment type="cofactor">
    <cofactor evidence="6">
        <name>Zn(2+)</name>
        <dbReference type="ChEBI" id="CHEBI:29105"/>
    </cofactor>
    <text evidence="6">Binds 1 zinc ion per subunit.</text>
</comment>
<dbReference type="EMBL" id="CP014646">
    <property type="protein sequence ID" value="AMO35597.1"/>
    <property type="molecule type" value="Genomic_DNA"/>
</dbReference>
<feature type="domain" description="Peptidase M48" evidence="7">
    <location>
        <begin position="77"/>
        <end position="259"/>
    </location>
</feature>
<comment type="similarity">
    <text evidence="6">Belongs to the peptidase M48 family.</text>
</comment>
<dbReference type="GO" id="GO:0046872">
    <property type="term" value="F:metal ion binding"/>
    <property type="evidence" value="ECO:0007669"/>
    <property type="project" value="UniProtKB-KW"/>
</dbReference>
<evidence type="ECO:0000256" key="4">
    <source>
        <dbReference type="ARBA" id="ARBA00022833"/>
    </source>
</evidence>
<dbReference type="GO" id="GO:0004222">
    <property type="term" value="F:metalloendopeptidase activity"/>
    <property type="evidence" value="ECO:0007669"/>
    <property type="project" value="InterPro"/>
</dbReference>
<keyword evidence="9" id="KW-1185">Reference proteome</keyword>
<evidence type="ECO:0000256" key="6">
    <source>
        <dbReference type="RuleBase" id="RU003983"/>
    </source>
</evidence>
<dbReference type="AlphaFoldDB" id="A0A140ICX2"/>
<dbReference type="InterPro" id="IPR051156">
    <property type="entry name" value="Mito/Outer_Membr_Metalloprot"/>
</dbReference>
<dbReference type="Pfam" id="PF01435">
    <property type="entry name" value="Peptidase_M48"/>
    <property type="match status" value="1"/>
</dbReference>
<evidence type="ECO:0000256" key="5">
    <source>
        <dbReference type="ARBA" id="ARBA00023049"/>
    </source>
</evidence>
<dbReference type="PANTHER" id="PTHR22726:SF1">
    <property type="entry name" value="METALLOENDOPEPTIDASE OMA1, MITOCHONDRIAL"/>
    <property type="match status" value="1"/>
</dbReference>
<keyword evidence="3 6" id="KW-0378">Hydrolase</keyword>
<sequence length="272" mass="29768">MIGTISRTVLPAVLAATITVACQTVQTTQGGAVGVQRSQLMMVSAQEVEQASNKQYRQMLDEARRKNALNRDAATVQRVRRIVSRLTAQTAVFRPDAPAWQWEVNVFTSNELNAWCMAGGKMAIYTGLIDRLQLSDDEIAAVMGHEIAHALREHARERVSKAMATGLGVSVAGALLGVGQVGQDLMNTVAKVTFELPNSREHEMEADRMGVELAARAGYDPRAAVTLWDKMASQSAGAPPQWLSTHPSHSTRKRDLTEYAARVMPLYQGVRR</sequence>
<keyword evidence="2" id="KW-0479">Metal-binding</keyword>
<dbReference type="Proteomes" id="UP000036902">
    <property type="component" value="Chromosome"/>
</dbReference>
<evidence type="ECO:0000313" key="8">
    <source>
        <dbReference type="EMBL" id="AMO35597.1"/>
    </source>
</evidence>
<accession>A0A140ICX2</accession>
<evidence type="ECO:0000313" key="9">
    <source>
        <dbReference type="Proteomes" id="UP000036902"/>
    </source>
</evidence>
<dbReference type="GO" id="GO:0051603">
    <property type="term" value="P:proteolysis involved in protein catabolic process"/>
    <property type="evidence" value="ECO:0007669"/>
    <property type="project" value="TreeGrafter"/>
</dbReference>
<dbReference type="InterPro" id="IPR001915">
    <property type="entry name" value="Peptidase_M48"/>
</dbReference>
<organism evidence="8 9">
    <name type="scientific">Thauera humireducens</name>
    <dbReference type="NCBI Taxonomy" id="1134435"/>
    <lineage>
        <taxon>Bacteria</taxon>
        <taxon>Pseudomonadati</taxon>
        <taxon>Pseudomonadota</taxon>
        <taxon>Betaproteobacteria</taxon>
        <taxon>Rhodocyclales</taxon>
        <taxon>Zoogloeaceae</taxon>
        <taxon>Thauera</taxon>
    </lineage>
</organism>
<keyword evidence="5 6" id="KW-0482">Metalloprotease</keyword>
<dbReference type="Gene3D" id="3.30.2010.10">
    <property type="entry name" value="Metalloproteases ('zincins'), catalytic domain"/>
    <property type="match status" value="1"/>
</dbReference>
<reference evidence="9" key="1">
    <citation type="submission" date="2016-03" db="EMBL/GenBank/DDBJ databases">
        <authorList>
            <person name="Ma C."/>
            <person name="Zhou S."/>
            <person name="Yang G."/>
        </authorList>
    </citation>
    <scope>NUCLEOTIDE SEQUENCE [LARGE SCALE GENOMIC DNA]</scope>
    <source>
        <strain evidence="9">SgZ-1</strain>
    </source>
</reference>
<dbReference type="GO" id="GO:0016020">
    <property type="term" value="C:membrane"/>
    <property type="evidence" value="ECO:0007669"/>
    <property type="project" value="TreeGrafter"/>
</dbReference>
<dbReference type="KEGG" id="thu:AC731_000700"/>
<evidence type="ECO:0000256" key="2">
    <source>
        <dbReference type="ARBA" id="ARBA00022723"/>
    </source>
</evidence>
<dbReference type="RefSeq" id="WP_004259421.1">
    <property type="nucleotide sequence ID" value="NZ_CP014646.1"/>
</dbReference>
<gene>
    <name evidence="8" type="ORF">AC731_000700</name>
</gene>
<dbReference type="CDD" id="cd07331">
    <property type="entry name" value="M48C_Oma1_like"/>
    <property type="match status" value="1"/>
</dbReference>
<evidence type="ECO:0000256" key="1">
    <source>
        <dbReference type="ARBA" id="ARBA00022670"/>
    </source>
</evidence>
<keyword evidence="1 6" id="KW-0645">Protease</keyword>
<evidence type="ECO:0000259" key="7">
    <source>
        <dbReference type="Pfam" id="PF01435"/>
    </source>
</evidence>
<protein>
    <submittedName>
        <fullName evidence="8">Peptidase M48</fullName>
    </submittedName>
</protein>
<dbReference type="PANTHER" id="PTHR22726">
    <property type="entry name" value="METALLOENDOPEPTIDASE OMA1"/>
    <property type="match status" value="1"/>
</dbReference>
<dbReference type="STRING" id="1134435.AC731_000700"/>
<dbReference type="PROSITE" id="PS51257">
    <property type="entry name" value="PROKAR_LIPOPROTEIN"/>
    <property type="match status" value="1"/>
</dbReference>
<name>A0A140ICX2_9RHOO</name>
<proteinExistence type="inferred from homology"/>
<evidence type="ECO:0000256" key="3">
    <source>
        <dbReference type="ARBA" id="ARBA00022801"/>
    </source>
</evidence>